<comment type="caution">
    <text evidence="1">The sequence shown here is derived from an EMBL/GenBank/DDBJ whole genome shotgun (WGS) entry which is preliminary data.</text>
</comment>
<name>A0A8X6RVH4_TRICX</name>
<evidence type="ECO:0000313" key="2">
    <source>
        <dbReference type="Proteomes" id="UP000887159"/>
    </source>
</evidence>
<proteinExistence type="predicted"/>
<dbReference type="AlphaFoldDB" id="A0A8X6RVH4"/>
<protein>
    <submittedName>
        <fullName evidence="1">Uncharacterized protein</fullName>
    </submittedName>
</protein>
<keyword evidence="2" id="KW-1185">Reference proteome</keyword>
<organism evidence="1 2">
    <name type="scientific">Trichonephila clavipes</name>
    <name type="common">Golden silk orbweaver</name>
    <name type="synonym">Nephila clavipes</name>
    <dbReference type="NCBI Taxonomy" id="2585209"/>
    <lineage>
        <taxon>Eukaryota</taxon>
        <taxon>Metazoa</taxon>
        <taxon>Ecdysozoa</taxon>
        <taxon>Arthropoda</taxon>
        <taxon>Chelicerata</taxon>
        <taxon>Arachnida</taxon>
        <taxon>Araneae</taxon>
        <taxon>Araneomorphae</taxon>
        <taxon>Entelegynae</taxon>
        <taxon>Araneoidea</taxon>
        <taxon>Nephilidae</taxon>
        <taxon>Trichonephila</taxon>
    </lineage>
</organism>
<dbReference type="Proteomes" id="UP000887159">
    <property type="component" value="Unassembled WGS sequence"/>
</dbReference>
<accession>A0A8X6RVH4</accession>
<dbReference type="EMBL" id="BMAU01021196">
    <property type="protein sequence ID" value="GFX97215.1"/>
    <property type="molecule type" value="Genomic_DNA"/>
</dbReference>
<sequence>MKERNGALQPLLDEVETDQAQEELEEIMNINHKIKIDVISALYAKSILGAVLRRYFIILQFLDGQKVQFLHLRGDGFKGKNQKLVSYPDNIPSAIRLIPHGLNIPVPLPPTELQKISRYIRSQIEKRDFCSSRYLQAYEG</sequence>
<gene>
    <name evidence="1" type="ORF">TNCV_557051</name>
</gene>
<evidence type="ECO:0000313" key="1">
    <source>
        <dbReference type="EMBL" id="GFX97215.1"/>
    </source>
</evidence>
<reference evidence="1" key="1">
    <citation type="submission" date="2020-08" db="EMBL/GenBank/DDBJ databases">
        <title>Multicomponent nature underlies the extraordinary mechanical properties of spider dragline silk.</title>
        <authorList>
            <person name="Kono N."/>
            <person name="Nakamura H."/>
            <person name="Mori M."/>
            <person name="Yoshida Y."/>
            <person name="Ohtoshi R."/>
            <person name="Malay A.D."/>
            <person name="Moran D.A.P."/>
            <person name="Tomita M."/>
            <person name="Numata K."/>
            <person name="Arakawa K."/>
        </authorList>
    </citation>
    <scope>NUCLEOTIDE SEQUENCE</scope>
</reference>